<accession>A0A4P6ECZ8</accession>
<sequence length="67" mass="7668">MILGAAAVIGFEGLEALLGTFLLAPELLPFVLLAIAVFWLVRERAGRGIHRLRVRWRAYRRLRRLRG</sequence>
<organism evidence="2 3">
    <name type="scientific">Microbacterium protaetiae</name>
    <dbReference type="NCBI Taxonomy" id="2509458"/>
    <lineage>
        <taxon>Bacteria</taxon>
        <taxon>Bacillati</taxon>
        <taxon>Actinomycetota</taxon>
        <taxon>Actinomycetes</taxon>
        <taxon>Micrococcales</taxon>
        <taxon>Microbacteriaceae</taxon>
        <taxon>Microbacterium</taxon>
    </lineage>
</organism>
<protein>
    <submittedName>
        <fullName evidence="2">Uncharacterized protein</fullName>
    </submittedName>
</protein>
<evidence type="ECO:0000256" key="1">
    <source>
        <dbReference type="SAM" id="Phobius"/>
    </source>
</evidence>
<keyword evidence="1" id="KW-1133">Transmembrane helix</keyword>
<keyword evidence="1" id="KW-0472">Membrane</keyword>
<proteinExistence type="predicted"/>
<gene>
    <name evidence="2" type="ORF">ET475_09010</name>
</gene>
<dbReference type="RefSeq" id="WP_129388857.1">
    <property type="nucleotide sequence ID" value="NZ_CP035494.1"/>
</dbReference>
<dbReference type="KEGG" id="mprt:ET475_09010"/>
<keyword evidence="1" id="KW-0812">Transmembrane</keyword>
<dbReference type="Proteomes" id="UP000293995">
    <property type="component" value="Chromosome"/>
</dbReference>
<dbReference type="AlphaFoldDB" id="A0A4P6ECZ8"/>
<reference evidence="2 3" key="1">
    <citation type="submission" date="2019-01" db="EMBL/GenBank/DDBJ databases">
        <title>Genome sequencing of strain DFW100M-13.</title>
        <authorList>
            <person name="Heo J."/>
            <person name="Kim S.-J."/>
            <person name="Kim J.-S."/>
            <person name="Hong S.-B."/>
            <person name="Kwon S.-W."/>
        </authorList>
    </citation>
    <scope>NUCLEOTIDE SEQUENCE [LARGE SCALE GENOMIC DNA]</scope>
    <source>
        <strain evidence="2 3">DFW100M-13</strain>
    </source>
</reference>
<dbReference type="EMBL" id="CP035494">
    <property type="protein sequence ID" value="QAY60115.1"/>
    <property type="molecule type" value="Genomic_DNA"/>
</dbReference>
<evidence type="ECO:0000313" key="2">
    <source>
        <dbReference type="EMBL" id="QAY60115.1"/>
    </source>
</evidence>
<evidence type="ECO:0000313" key="3">
    <source>
        <dbReference type="Proteomes" id="UP000293995"/>
    </source>
</evidence>
<feature type="transmembrane region" description="Helical" evidence="1">
    <location>
        <begin position="20"/>
        <end position="41"/>
    </location>
</feature>
<keyword evidence="3" id="KW-1185">Reference proteome</keyword>
<name>A0A4P6ECZ8_9MICO</name>